<organism evidence="1 2">
    <name type="scientific">Pseudomonas plecoglossicida</name>
    <dbReference type="NCBI Taxonomy" id="70775"/>
    <lineage>
        <taxon>Bacteria</taxon>
        <taxon>Pseudomonadati</taxon>
        <taxon>Pseudomonadota</taxon>
        <taxon>Gammaproteobacteria</taxon>
        <taxon>Pseudomonadales</taxon>
        <taxon>Pseudomonadaceae</taxon>
        <taxon>Pseudomonas</taxon>
    </lineage>
</organism>
<sequence length="136" mass="14970">MSVVIKIGDKIHLGSYKLFVREDEEAQIVLNLPNSNTPLNIKIQFAANEDEPDKRRLEVTGDGQDALVVFTNWNSGMGVITQKHVGFAQSQDGDEVSFLASVRKGGKVRELDIQFLLKSVDSDEPDLALQGEEAQG</sequence>
<comment type="caution">
    <text evidence="1">The sequence shown here is derived from an EMBL/GenBank/DDBJ whole genome shotgun (WGS) entry which is preliminary data.</text>
</comment>
<proteinExistence type="predicted"/>
<dbReference type="EMBL" id="QANO01000050">
    <property type="protein sequence ID" value="PTU54117.1"/>
    <property type="molecule type" value="Genomic_DNA"/>
</dbReference>
<dbReference type="AlphaFoldDB" id="A0A2R7UPN2"/>
<name>A0A2R7UPN2_PSEDL</name>
<evidence type="ECO:0000313" key="1">
    <source>
        <dbReference type="EMBL" id="PTU54117.1"/>
    </source>
</evidence>
<dbReference type="RefSeq" id="WP_108479843.1">
    <property type="nucleotide sequence ID" value="NZ_QANO01000050.1"/>
</dbReference>
<gene>
    <name evidence="1" type="ORF">DBB42_00990</name>
</gene>
<protein>
    <submittedName>
        <fullName evidence="1">Uncharacterized protein</fullName>
    </submittedName>
</protein>
<dbReference type="Proteomes" id="UP000244874">
    <property type="component" value="Unassembled WGS sequence"/>
</dbReference>
<evidence type="ECO:0000313" key="2">
    <source>
        <dbReference type="Proteomes" id="UP000244874"/>
    </source>
</evidence>
<accession>A0A2R7UPN2</accession>
<reference evidence="1 2" key="1">
    <citation type="submission" date="2018-04" db="EMBL/GenBank/DDBJ databases">
        <authorList>
            <person name="Go L.Y."/>
            <person name="Mitchell J.A."/>
        </authorList>
    </citation>
    <scope>NUCLEOTIDE SEQUENCE [LARGE SCALE GENOMIC DNA]</scope>
    <source>
        <strain evidence="1 2">KCJK7865</strain>
    </source>
</reference>